<feature type="transmembrane region" description="Helical" evidence="2">
    <location>
        <begin position="137"/>
        <end position="160"/>
    </location>
</feature>
<feature type="transmembrane region" description="Helical" evidence="2">
    <location>
        <begin position="94"/>
        <end position="117"/>
    </location>
</feature>
<feature type="transmembrane region" description="Helical" evidence="2">
    <location>
        <begin position="229"/>
        <end position="250"/>
    </location>
</feature>
<keyword evidence="2" id="KW-0812">Transmembrane</keyword>
<feature type="transmembrane region" description="Helical" evidence="2">
    <location>
        <begin position="301"/>
        <end position="321"/>
    </location>
</feature>
<keyword evidence="2" id="KW-0472">Membrane</keyword>
<accession>A0A401Z0L6</accession>
<dbReference type="AlphaFoldDB" id="A0A401Z0L6"/>
<dbReference type="RefSeq" id="WP_126642179.1">
    <property type="nucleotide sequence ID" value="NZ_BIFH01000039.1"/>
</dbReference>
<name>A0A401Z0L6_9ACTN</name>
<evidence type="ECO:0000256" key="1">
    <source>
        <dbReference type="SAM" id="MobiDB-lite"/>
    </source>
</evidence>
<evidence type="ECO:0000313" key="3">
    <source>
        <dbReference type="EMBL" id="GCE00460.1"/>
    </source>
</evidence>
<keyword evidence="4" id="KW-1185">Reference proteome</keyword>
<reference evidence="3 4" key="1">
    <citation type="submission" date="2018-12" db="EMBL/GenBank/DDBJ databases">
        <title>Draft genome sequence of Embleya hyalina NBRC 13850T.</title>
        <authorList>
            <person name="Komaki H."/>
            <person name="Hosoyama A."/>
            <person name="Kimura A."/>
            <person name="Ichikawa N."/>
            <person name="Tamura T."/>
        </authorList>
    </citation>
    <scope>NUCLEOTIDE SEQUENCE [LARGE SCALE GENOMIC DNA]</scope>
    <source>
        <strain evidence="3 4">NBRC 13850</strain>
    </source>
</reference>
<feature type="transmembrane region" description="Helical" evidence="2">
    <location>
        <begin position="61"/>
        <end position="82"/>
    </location>
</feature>
<evidence type="ECO:0000256" key="2">
    <source>
        <dbReference type="SAM" id="Phobius"/>
    </source>
</evidence>
<feature type="region of interest" description="Disordered" evidence="1">
    <location>
        <begin position="331"/>
        <end position="356"/>
    </location>
</feature>
<protein>
    <submittedName>
        <fullName evidence="3">Uncharacterized protein</fullName>
    </submittedName>
</protein>
<feature type="transmembrane region" description="Helical" evidence="2">
    <location>
        <begin position="188"/>
        <end position="209"/>
    </location>
</feature>
<proteinExistence type="predicted"/>
<sequence>METTTSTTPPPPAPPRRDLRKTLAWFALAACSPYLTLKLLWVLGVDVGVVHPDELDRGRWIAANALTFVMDGVAALIAYTLARPREVRVRAWLILLPLWVASGLLVVIMLVVPADLLSAAVGLTGNPFAGDDFLRPWVYGVVYGGFIVEGAVLLAAFALYAHERWGTLLRTRVRALPDPAGTRDAQRFLGTAAAALLGVVGVARLTWGLGADVGMSETWIADRDASARWMDGVQGGLALVGAAGLLLLVYRIGGARVRGPLAMVWFGAGSAFGWGGWMGLISTGAAPESRMAERTSALLHLVYTAEMITGVLVLAIGWFFLSEYAGRTALPEPTAPEPATATATATTTTTLAPQAT</sequence>
<dbReference type="EMBL" id="BIFH01000039">
    <property type="protein sequence ID" value="GCE00460.1"/>
    <property type="molecule type" value="Genomic_DNA"/>
</dbReference>
<keyword evidence="2" id="KW-1133">Transmembrane helix</keyword>
<organism evidence="3 4">
    <name type="scientific">Embleya hyalina</name>
    <dbReference type="NCBI Taxonomy" id="516124"/>
    <lineage>
        <taxon>Bacteria</taxon>
        <taxon>Bacillati</taxon>
        <taxon>Actinomycetota</taxon>
        <taxon>Actinomycetes</taxon>
        <taxon>Kitasatosporales</taxon>
        <taxon>Streptomycetaceae</taxon>
        <taxon>Embleya</taxon>
    </lineage>
</organism>
<feature type="transmembrane region" description="Helical" evidence="2">
    <location>
        <begin position="262"/>
        <end position="281"/>
    </location>
</feature>
<dbReference type="OrthoDB" id="4964568at2"/>
<evidence type="ECO:0000313" key="4">
    <source>
        <dbReference type="Proteomes" id="UP000286931"/>
    </source>
</evidence>
<dbReference type="Proteomes" id="UP000286931">
    <property type="component" value="Unassembled WGS sequence"/>
</dbReference>
<comment type="caution">
    <text evidence="3">The sequence shown here is derived from an EMBL/GenBank/DDBJ whole genome shotgun (WGS) entry which is preliminary data.</text>
</comment>
<gene>
    <name evidence="3" type="ORF">EHYA_08185</name>
</gene>
<feature type="transmembrane region" description="Helical" evidence="2">
    <location>
        <begin position="23"/>
        <end position="41"/>
    </location>
</feature>